<name>A0A7M1KC03_9PSED</name>
<dbReference type="NCBIfam" id="TIGR02511">
    <property type="entry name" value="type_III_tyeA"/>
    <property type="match status" value="1"/>
</dbReference>
<dbReference type="AlphaFoldDB" id="A0A7M1KC03"/>
<sequence>MKVESPKDAPSTQRLDQQSTAPVSTPASGKVDELAPLFDQDLIANNRNLRLAPIRVPPVEQLAQLYDQLGHPAQESLAAISLRFRQQLQQHSSVDKLLELAEGDPARAFVVLKHLENQASNDARPSDAALARDAIAALTVGFKGEIQAGLKFATALTQAGGDAQERQALRALYYSSVATRQSLATMMQALLGVYGGDTFSARLGSMRKALADDIAMLVSSTSTPRLRTLLLALQSCGKLGTVLAAGQALIDRLSLSPNHDAVSLLQRLLGYADSGIDAPEILRFGQDLGNGTSTRQVVLLNALYPLARDMPLDLWPDSRVRDKALDSFLAVLDELGRDERGPVKFPGDLGASA</sequence>
<feature type="region of interest" description="Disordered" evidence="1">
    <location>
        <begin position="1"/>
        <end position="31"/>
    </location>
</feature>
<dbReference type="InterPro" id="IPR010812">
    <property type="entry name" value="HrpJ-like"/>
</dbReference>
<protein>
    <submittedName>
        <fullName evidence="3">TyeA family type III secretion system gatekeeper subunit</fullName>
    </submittedName>
</protein>
<dbReference type="RefSeq" id="WP_197625459.1">
    <property type="nucleotide sequence ID" value="NZ_CP063073.1"/>
</dbReference>
<feature type="compositionally biased region" description="Polar residues" evidence="1">
    <location>
        <begin position="10"/>
        <end position="27"/>
    </location>
</feature>
<proteinExistence type="predicted"/>
<dbReference type="EMBL" id="CP063073">
    <property type="protein sequence ID" value="QOQ73805.1"/>
    <property type="molecule type" value="Genomic_DNA"/>
</dbReference>
<dbReference type="GO" id="GO:0019867">
    <property type="term" value="C:outer membrane"/>
    <property type="evidence" value="ECO:0007669"/>
    <property type="project" value="InterPro"/>
</dbReference>
<organism evidence="3 4">
    <name type="scientific">Pseudomonas poae</name>
    <dbReference type="NCBI Taxonomy" id="200451"/>
    <lineage>
        <taxon>Bacteria</taxon>
        <taxon>Pseudomonadati</taxon>
        <taxon>Pseudomonadota</taxon>
        <taxon>Gammaproteobacteria</taxon>
        <taxon>Pseudomonadales</taxon>
        <taxon>Pseudomonadaceae</taxon>
        <taxon>Pseudomonas</taxon>
    </lineage>
</organism>
<dbReference type="GO" id="GO:0046903">
    <property type="term" value="P:secretion"/>
    <property type="evidence" value="ECO:0007669"/>
    <property type="project" value="InterPro"/>
</dbReference>
<evidence type="ECO:0000256" key="1">
    <source>
        <dbReference type="SAM" id="MobiDB-lite"/>
    </source>
</evidence>
<dbReference type="Pfam" id="PF07201">
    <property type="entry name" value="HrpJ"/>
    <property type="match status" value="1"/>
</dbReference>
<evidence type="ECO:0000313" key="3">
    <source>
        <dbReference type="EMBL" id="QOQ73805.1"/>
    </source>
</evidence>
<dbReference type="SUPFAM" id="SSF140591">
    <property type="entry name" value="Type III secretion system domain"/>
    <property type="match status" value="1"/>
</dbReference>
<gene>
    <name evidence="3" type="ORF">IMF22_20155</name>
</gene>
<accession>A0A7M1KC03</accession>
<dbReference type="Gene3D" id="1.10.150.630">
    <property type="match status" value="1"/>
</dbReference>
<feature type="domain" description="Hypersensitivity response secretion-like HrpJ" evidence="2">
    <location>
        <begin position="62"/>
        <end position="192"/>
    </location>
</feature>
<reference evidence="3 4" key="1">
    <citation type="submission" date="2020-10" db="EMBL/GenBank/DDBJ databases">
        <title>High quality whole genome sequence of Pseudomonas poae PMA22.</title>
        <authorList>
            <person name="Hernandez J.G."/>
            <person name="Rodriguez P."/>
            <person name="Cuevas C."/>
            <person name="de la Calle F."/>
            <person name="Galan B."/>
            <person name="Garcia J.L."/>
        </authorList>
    </citation>
    <scope>NUCLEOTIDE SEQUENCE [LARGE SCALE GENOMIC DNA]</scope>
    <source>
        <strain evidence="3 4">PMA22</strain>
    </source>
</reference>
<evidence type="ECO:0000313" key="4">
    <source>
        <dbReference type="Proteomes" id="UP000594923"/>
    </source>
</evidence>
<dbReference type="Proteomes" id="UP000594923">
    <property type="component" value="Chromosome"/>
</dbReference>
<evidence type="ECO:0000259" key="2">
    <source>
        <dbReference type="Pfam" id="PF07201"/>
    </source>
</evidence>
<dbReference type="InterPro" id="IPR013351">
    <property type="entry name" value="T3SS_TyeA-rel"/>
</dbReference>